<dbReference type="SUPFAM" id="SSF54292">
    <property type="entry name" value="2Fe-2S ferredoxin-like"/>
    <property type="match status" value="1"/>
</dbReference>
<accession>A0A1W1ZIE8</accession>
<dbReference type="STRING" id="1938817.SAMN06296008_105172"/>
<name>A0A1W1ZIE8_9BURK</name>
<sequence>MKLSINDKEQHVDVQDDTSLLGALGHHLHLVKLFPGCGHARS</sequence>
<dbReference type="InterPro" id="IPR036010">
    <property type="entry name" value="2Fe-2S_ferredoxin-like_sf"/>
</dbReference>
<organism evidence="1 2">
    <name type="scientific">Polynucleobacter kasalickyi</name>
    <dbReference type="NCBI Taxonomy" id="1938817"/>
    <lineage>
        <taxon>Bacteria</taxon>
        <taxon>Pseudomonadati</taxon>
        <taxon>Pseudomonadota</taxon>
        <taxon>Betaproteobacteria</taxon>
        <taxon>Burkholderiales</taxon>
        <taxon>Burkholderiaceae</taxon>
        <taxon>Polynucleobacter</taxon>
    </lineage>
</organism>
<dbReference type="Proteomes" id="UP000192708">
    <property type="component" value="Unassembled WGS sequence"/>
</dbReference>
<dbReference type="GO" id="GO:0051536">
    <property type="term" value="F:iron-sulfur cluster binding"/>
    <property type="evidence" value="ECO:0007669"/>
    <property type="project" value="InterPro"/>
</dbReference>
<dbReference type="EMBL" id="FWXJ01000005">
    <property type="protein sequence ID" value="SMC48279.1"/>
    <property type="molecule type" value="Genomic_DNA"/>
</dbReference>
<protein>
    <submittedName>
        <fullName evidence="1">Uncharacterized protein</fullName>
    </submittedName>
</protein>
<evidence type="ECO:0000313" key="1">
    <source>
        <dbReference type="EMBL" id="SMC48279.1"/>
    </source>
</evidence>
<reference evidence="1 2" key="1">
    <citation type="submission" date="2017-04" db="EMBL/GenBank/DDBJ databases">
        <authorList>
            <person name="Afonso C.L."/>
            <person name="Miller P.J."/>
            <person name="Scott M.A."/>
            <person name="Spackman E."/>
            <person name="Goraichik I."/>
            <person name="Dimitrov K.M."/>
            <person name="Suarez D.L."/>
            <person name="Swayne D.E."/>
        </authorList>
    </citation>
    <scope>NUCLEOTIDE SEQUENCE [LARGE SCALE GENOMIC DNA]</scope>
    <source>
        <strain evidence="1 2">VK13</strain>
    </source>
</reference>
<keyword evidence="2" id="KW-1185">Reference proteome</keyword>
<dbReference type="AlphaFoldDB" id="A0A1W1ZIE8"/>
<proteinExistence type="predicted"/>
<evidence type="ECO:0000313" key="2">
    <source>
        <dbReference type="Proteomes" id="UP000192708"/>
    </source>
</evidence>
<gene>
    <name evidence="1" type="ORF">SAMN06296008_105172</name>
</gene>
<dbReference type="RefSeq" id="WP_255372800.1">
    <property type="nucleotide sequence ID" value="NZ_FWXJ01000005.1"/>
</dbReference>